<dbReference type="GO" id="GO:0005525">
    <property type="term" value="F:GTP binding"/>
    <property type="evidence" value="ECO:0007669"/>
    <property type="project" value="UniProtKB-KW"/>
</dbReference>
<evidence type="ECO:0000313" key="3">
    <source>
        <dbReference type="EMBL" id="TNN05053.1"/>
    </source>
</evidence>
<accession>A0A4Z2CL85</accession>
<dbReference type="SMART" id="SM00173">
    <property type="entry name" value="RAS"/>
    <property type="match status" value="1"/>
</dbReference>
<keyword evidence="1" id="KW-0547">Nucleotide-binding</keyword>
<protein>
    <submittedName>
        <fullName evidence="3">GTP-binding protein</fullName>
    </submittedName>
</protein>
<evidence type="ECO:0000313" key="4">
    <source>
        <dbReference type="Proteomes" id="UP000311919"/>
    </source>
</evidence>
<reference evidence="3 4" key="1">
    <citation type="submission" date="2019-03" db="EMBL/GenBank/DDBJ databases">
        <title>An improved genome assembly of the fluke Schistosoma japonicum.</title>
        <authorList>
            <person name="Hu W."/>
            <person name="Luo F."/>
            <person name="Yin M."/>
            <person name="Mo X."/>
            <person name="Sun C."/>
            <person name="Wu Q."/>
            <person name="Zhu B."/>
            <person name="Xiang M."/>
            <person name="Wang J."/>
            <person name="Wang Y."/>
            <person name="Zhang T."/>
            <person name="Xu B."/>
            <person name="Zheng H."/>
            <person name="Feng Z."/>
        </authorList>
    </citation>
    <scope>NUCLEOTIDE SEQUENCE [LARGE SCALE GENOMIC DNA]</scope>
    <source>
        <strain evidence="3">HuSjv2</strain>
        <tissue evidence="3">Worms</tissue>
    </source>
</reference>
<evidence type="ECO:0000256" key="1">
    <source>
        <dbReference type="ARBA" id="ARBA00022741"/>
    </source>
</evidence>
<dbReference type="PROSITE" id="PS51419">
    <property type="entry name" value="RAB"/>
    <property type="match status" value="1"/>
</dbReference>
<dbReference type="InterPro" id="IPR050227">
    <property type="entry name" value="Rab"/>
</dbReference>
<dbReference type="FunFam" id="3.40.50.300:FF:001447">
    <property type="entry name" value="Ras-related protein Rab-1B"/>
    <property type="match status" value="1"/>
</dbReference>
<dbReference type="InterPro" id="IPR005225">
    <property type="entry name" value="Small_GTP-bd"/>
</dbReference>
<comment type="caution">
    <text evidence="3">The sequence shown here is derived from an EMBL/GenBank/DDBJ whole genome shotgun (WGS) entry which is preliminary data.</text>
</comment>
<dbReference type="InterPro" id="IPR001806">
    <property type="entry name" value="Small_GTPase"/>
</dbReference>
<dbReference type="STRING" id="6182.A0A4Z2CL85"/>
<keyword evidence="4" id="KW-1185">Reference proteome</keyword>
<dbReference type="Gene3D" id="3.40.50.300">
    <property type="entry name" value="P-loop containing nucleotide triphosphate hydrolases"/>
    <property type="match status" value="1"/>
</dbReference>
<dbReference type="SUPFAM" id="SSF52540">
    <property type="entry name" value="P-loop containing nucleoside triphosphate hydrolases"/>
    <property type="match status" value="1"/>
</dbReference>
<dbReference type="EMBL" id="SKCS01000620">
    <property type="protein sequence ID" value="TNN05053.1"/>
    <property type="molecule type" value="Genomic_DNA"/>
</dbReference>
<dbReference type="PROSITE" id="PS51421">
    <property type="entry name" value="RAS"/>
    <property type="match status" value="1"/>
</dbReference>
<dbReference type="Pfam" id="PF00071">
    <property type="entry name" value="Ras"/>
    <property type="match status" value="1"/>
</dbReference>
<organism evidence="3 4">
    <name type="scientific">Schistosoma japonicum</name>
    <name type="common">Blood fluke</name>
    <dbReference type="NCBI Taxonomy" id="6182"/>
    <lineage>
        <taxon>Eukaryota</taxon>
        <taxon>Metazoa</taxon>
        <taxon>Spiralia</taxon>
        <taxon>Lophotrochozoa</taxon>
        <taxon>Platyhelminthes</taxon>
        <taxon>Trematoda</taxon>
        <taxon>Digenea</taxon>
        <taxon>Strigeidida</taxon>
        <taxon>Schistosomatoidea</taxon>
        <taxon>Schistosomatidae</taxon>
        <taxon>Schistosoma</taxon>
    </lineage>
</organism>
<dbReference type="SMART" id="SM00174">
    <property type="entry name" value="RHO"/>
    <property type="match status" value="1"/>
</dbReference>
<evidence type="ECO:0000256" key="2">
    <source>
        <dbReference type="ARBA" id="ARBA00023134"/>
    </source>
</evidence>
<dbReference type="OrthoDB" id="63533at2759"/>
<dbReference type="NCBIfam" id="TIGR00231">
    <property type="entry name" value="small_GTP"/>
    <property type="match status" value="1"/>
</dbReference>
<dbReference type="PRINTS" id="PR00449">
    <property type="entry name" value="RASTRNSFRMNG"/>
</dbReference>
<dbReference type="PANTHER" id="PTHR47977">
    <property type="entry name" value="RAS-RELATED PROTEIN RAB"/>
    <property type="match status" value="1"/>
</dbReference>
<gene>
    <name evidence="3" type="ORF">EWB00_009745</name>
</gene>
<sequence>MYETFDQAYKATIGIDFVSKTLCFNEKSVRLQLWDTAGQERFRSLIPSYIKDSFVAIVVYDVTNRDSFIKASDWIKEIRAERSSKTLVFLVGNKVDLEDERKLMLRASLRLFEQYYSKYAIGKIMGIKRVPTFEFSSVNLVKLNSH</sequence>
<proteinExistence type="predicted"/>
<dbReference type="AlphaFoldDB" id="A0A4Z2CL85"/>
<dbReference type="InterPro" id="IPR027417">
    <property type="entry name" value="P-loop_NTPase"/>
</dbReference>
<dbReference type="Proteomes" id="UP000311919">
    <property type="component" value="Unassembled WGS sequence"/>
</dbReference>
<dbReference type="GO" id="GO:0003924">
    <property type="term" value="F:GTPase activity"/>
    <property type="evidence" value="ECO:0007669"/>
    <property type="project" value="InterPro"/>
</dbReference>
<name>A0A4Z2CL85_SCHJA</name>
<dbReference type="SMART" id="SM00175">
    <property type="entry name" value="RAB"/>
    <property type="match status" value="1"/>
</dbReference>
<keyword evidence="2" id="KW-0342">GTP-binding</keyword>